<evidence type="ECO:0000259" key="1">
    <source>
        <dbReference type="Pfam" id="PF07484"/>
    </source>
</evidence>
<feature type="domain" description="Phage tail collar" evidence="1">
    <location>
        <begin position="6"/>
        <end position="62"/>
    </location>
</feature>
<proteinExistence type="predicted"/>
<dbReference type="AlphaFoldDB" id="A0A1I4KG51"/>
<dbReference type="CDD" id="cd22641">
    <property type="entry name" value="C24-like"/>
    <property type="match status" value="1"/>
</dbReference>
<dbReference type="InterPro" id="IPR037053">
    <property type="entry name" value="Phage_tail_collar_dom_sf"/>
</dbReference>
<dbReference type="Gene3D" id="3.90.1340.10">
    <property type="entry name" value="Phage tail collar domain"/>
    <property type="match status" value="1"/>
</dbReference>
<dbReference type="RefSeq" id="WP_093385753.1">
    <property type="nucleotide sequence ID" value="NZ_FOTW01000007.1"/>
</dbReference>
<dbReference type="SUPFAM" id="SSF88874">
    <property type="entry name" value="Receptor-binding domain of short tail fibre protein gp12"/>
    <property type="match status" value="1"/>
</dbReference>
<dbReference type="STRING" id="758825.SAMN02982985_01490"/>
<reference evidence="2 3" key="1">
    <citation type="submission" date="2016-10" db="EMBL/GenBank/DDBJ databases">
        <authorList>
            <person name="de Groot N.N."/>
        </authorList>
    </citation>
    <scope>NUCLEOTIDE SEQUENCE [LARGE SCALE GENOMIC DNA]</scope>
    <source>
        <strain evidence="2 3">ATCC 43154</strain>
    </source>
</reference>
<accession>A0A1I4KG51</accession>
<name>A0A1I4KG51_9BURK</name>
<dbReference type="OrthoDB" id="8613813at2"/>
<protein>
    <submittedName>
        <fullName evidence="2">Microcystin-dependent protein</fullName>
    </submittedName>
</protein>
<organism evidence="2 3">
    <name type="scientific">Rugamonas rubra</name>
    <dbReference type="NCBI Taxonomy" id="758825"/>
    <lineage>
        <taxon>Bacteria</taxon>
        <taxon>Pseudomonadati</taxon>
        <taxon>Pseudomonadota</taxon>
        <taxon>Betaproteobacteria</taxon>
        <taxon>Burkholderiales</taxon>
        <taxon>Oxalobacteraceae</taxon>
        <taxon>Telluria group</taxon>
        <taxon>Rugamonas</taxon>
    </lineage>
</organism>
<dbReference type="Proteomes" id="UP000199470">
    <property type="component" value="Unassembled WGS sequence"/>
</dbReference>
<evidence type="ECO:0000313" key="2">
    <source>
        <dbReference type="EMBL" id="SFL77755.1"/>
    </source>
</evidence>
<gene>
    <name evidence="2" type="ORF">SAMN02982985_01490</name>
</gene>
<dbReference type="EMBL" id="FOTW01000007">
    <property type="protein sequence ID" value="SFL77755.1"/>
    <property type="molecule type" value="Genomic_DNA"/>
</dbReference>
<dbReference type="InterPro" id="IPR011083">
    <property type="entry name" value="Phage_tail_collar_dom"/>
</dbReference>
<keyword evidence="3" id="KW-1185">Reference proteome</keyword>
<evidence type="ECO:0000313" key="3">
    <source>
        <dbReference type="Proteomes" id="UP000199470"/>
    </source>
</evidence>
<sequence>MEPFIGEIRISSIPYAPKGWAFCHGQLLSINQNQALFSLMGTTYGGNGQTSFALPDLRGRCPISYGSGAGEYYSLGQIGGEFEHRLSIAELPSHNHGLAVSSALATSGAPAGALPGKKGRLGRDLFAAPANLVGLNQQALSQAGSGQAHTNMQPFLVLNFIIALQGVFPSRN</sequence>
<dbReference type="Pfam" id="PF07484">
    <property type="entry name" value="Collar"/>
    <property type="match status" value="1"/>
</dbReference>